<organism evidence="1 2">
    <name type="scientific">Candidatus Zambryskibacteria bacterium CG22_combo_CG10-13_8_21_14_all_42_17</name>
    <dbReference type="NCBI Taxonomy" id="1975118"/>
    <lineage>
        <taxon>Bacteria</taxon>
        <taxon>Candidatus Zambryskiibacteriota</taxon>
    </lineage>
</organism>
<dbReference type="Proteomes" id="UP000229794">
    <property type="component" value="Unassembled WGS sequence"/>
</dbReference>
<gene>
    <name evidence="1" type="ORF">COX06_02980</name>
</gene>
<protein>
    <recommendedName>
        <fullName evidence="3">Phosphoribosylanthranilate isomerase</fullName>
    </recommendedName>
</protein>
<comment type="caution">
    <text evidence="1">The sequence shown here is derived from an EMBL/GenBank/DDBJ whole genome shotgun (WGS) entry which is preliminary data.</text>
</comment>
<reference evidence="1 2" key="1">
    <citation type="submission" date="2017-09" db="EMBL/GenBank/DDBJ databases">
        <title>Depth-based differentiation of microbial function through sediment-hosted aquifers and enrichment of novel symbionts in the deep terrestrial subsurface.</title>
        <authorList>
            <person name="Probst A.J."/>
            <person name="Ladd B."/>
            <person name="Jarett J.K."/>
            <person name="Geller-Mcgrath D.E."/>
            <person name="Sieber C.M."/>
            <person name="Emerson J.B."/>
            <person name="Anantharaman K."/>
            <person name="Thomas B.C."/>
            <person name="Malmstrom R."/>
            <person name="Stieglmeier M."/>
            <person name="Klingl A."/>
            <person name="Woyke T."/>
            <person name="Ryan C.M."/>
            <person name="Banfield J.F."/>
        </authorList>
    </citation>
    <scope>NUCLEOTIDE SEQUENCE [LARGE SCALE GENOMIC DNA]</scope>
    <source>
        <strain evidence="1">CG22_combo_CG10-13_8_21_14_all_42_17</strain>
    </source>
</reference>
<accession>A0A2H0BCU0</accession>
<evidence type="ECO:0008006" key="3">
    <source>
        <dbReference type="Google" id="ProtNLM"/>
    </source>
</evidence>
<dbReference type="EMBL" id="PCST01000038">
    <property type="protein sequence ID" value="PIP55497.1"/>
    <property type="molecule type" value="Genomic_DNA"/>
</dbReference>
<sequence>MSKKTGPYIGVIGFMFRDEIIKALSVLPHESRYRLMVGILMGDKTLAGETNKWPGRFPKKEAVREIFVNDPRTFNLVHYSTNCPETLLSQLMEITKLAGPYFDGFQLNMPWPPISHIYDYREANPDKYILLQIGKRAVTIIESMERFTKLVGVYSLIVDGVLIDVSGGRGKPLDVIKVAQYLRAVSNYPKLDFGIAGGLGPKTLDMITHLVEEFPNLSIDAESCLRTPEPEDALCLKSMCAYLEDAFSLTAKR</sequence>
<evidence type="ECO:0000313" key="2">
    <source>
        <dbReference type="Proteomes" id="UP000229794"/>
    </source>
</evidence>
<dbReference type="AlphaFoldDB" id="A0A2H0BCU0"/>
<proteinExistence type="predicted"/>
<name>A0A2H0BCU0_9BACT</name>
<evidence type="ECO:0000313" key="1">
    <source>
        <dbReference type="EMBL" id="PIP55497.1"/>
    </source>
</evidence>